<dbReference type="Gene3D" id="2.10.109.10">
    <property type="entry name" value="Umud Fragment, subunit A"/>
    <property type="match status" value="1"/>
</dbReference>
<name>A0ABT1UKU9_9GAMM</name>
<sequence>MLTSLRIWPNLLCLLAGIVFGFPLIHAPLNHPVSRMASANPAYRELSQNAFMVMSNRIELSRGRLVRYTDAAGQLQITRVQGMPGDQIGFAGQTLAVNAQPVADYPQLRMAQGSLIVPQDAVFCFPDIAADIGGNERNLQQYLIPANVLNGSVLYVLNNDSTAAANPEFFGYGYGLLLAYLIVFLALARNKDRLHPAVYYPVRWVVGLNLLVWVLLAGYGIHGGLSGIVPSIYFIFLSALAYLGLSAAAASSSALAVGLFALLAIFADKPILGQAGPNS</sequence>
<feature type="transmembrane region" description="Helical" evidence="1">
    <location>
        <begin position="169"/>
        <end position="188"/>
    </location>
</feature>
<keyword evidence="3" id="KW-1185">Reference proteome</keyword>
<organism evidence="2 3">
    <name type="scientific">Methylomonas aurea</name>
    <dbReference type="NCBI Taxonomy" id="2952224"/>
    <lineage>
        <taxon>Bacteria</taxon>
        <taxon>Pseudomonadati</taxon>
        <taxon>Pseudomonadota</taxon>
        <taxon>Gammaproteobacteria</taxon>
        <taxon>Methylococcales</taxon>
        <taxon>Methylococcaceae</taxon>
        <taxon>Methylomonas</taxon>
    </lineage>
</organism>
<evidence type="ECO:0000313" key="2">
    <source>
        <dbReference type="EMBL" id="MCQ8182329.1"/>
    </source>
</evidence>
<reference evidence="2 3" key="1">
    <citation type="submission" date="2022-07" db="EMBL/GenBank/DDBJ databases">
        <title>Methylomonas rivi sp. nov., Methylomonas rosea sp. nov., Methylomonas aureus sp. nov. and Methylomonas subterranea sp. nov., four novel methanotrophs isolated from a freshwater creek and the deep terrestrial subsurface.</title>
        <authorList>
            <person name="Abin C."/>
            <person name="Sankaranarayanan K."/>
            <person name="Garner C."/>
            <person name="Sindelar R."/>
            <person name="Kotary K."/>
            <person name="Garner R."/>
            <person name="Barclay S."/>
            <person name="Lawson P."/>
            <person name="Krumholz L."/>
        </authorList>
    </citation>
    <scope>NUCLEOTIDE SEQUENCE [LARGE SCALE GENOMIC DNA]</scope>
    <source>
        <strain evidence="2 3">SURF-1</strain>
    </source>
</reference>
<feature type="transmembrane region" description="Helical" evidence="1">
    <location>
        <begin position="233"/>
        <end position="266"/>
    </location>
</feature>
<keyword evidence="1" id="KW-0812">Transmembrane</keyword>
<keyword evidence="1" id="KW-1133">Transmembrane helix</keyword>
<feature type="transmembrane region" description="Helical" evidence="1">
    <location>
        <begin position="200"/>
        <end position="221"/>
    </location>
</feature>
<proteinExistence type="predicted"/>
<dbReference type="Proteomes" id="UP001524569">
    <property type="component" value="Unassembled WGS sequence"/>
</dbReference>
<dbReference type="EMBL" id="JANIBM010000021">
    <property type="protein sequence ID" value="MCQ8182329.1"/>
    <property type="molecule type" value="Genomic_DNA"/>
</dbReference>
<protein>
    <submittedName>
        <fullName evidence="2">Uncharacterized protein</fullName>
    </submittedName>
</protein>
<comment type="caution">
    <text evidence="2">The sequence shown here is derived from an EMBL/GenBank/DDBJ whole genome shotgun (WGS) entry which is preliminary data.</text>
</comment>
<evidence type="ECO:0000313" key="3">
    <source>
        <dbReference type="Proteomes" id="UP001524569"/>
    </source>
</evidence>
<accession>A0ABT1UKU9</accession>
<evidence type="ECO:0000256" key="1">
    <source>
        <dbReference type="SAM" id="Phobius"/>
    </source>
</evidence>
<dbReference type="RefSeq" id="WP_256611629.1">
    <property type="nucleotide sequence ID" value="NZ_JANIBM010000021.1"/>
</dbReference>
<keyword evidence="1" id="KW-0472">Membrane</keyword>
<gene>
    <name evidence="2" type="ORF">NP603_14505</name>
</gene>